<organism evidence="1 2">
    <name type="scientific">Ajellomyces capsulatus</name>
    <name type="common">Darling's disease fungus</name>
    <name type="synonym">Histoplasma capsulatum</name>
    <dbReference type="NCBI Taxonomy" id="5037"/>
    <lineage>
        <taxon>Eukaryota</taxon>
        <taxon>Fungi</taxon>
        <taxon>Dikarya</taxon>
        <taxon>Ascomycota</taxon>
        <taxon>Pezizomycotina</taxon>
        <taxon>Eurotiomycetes</taxon>
        <taxon>Eurotiomycetidae</taxon>
        <taxon>Onygenales</taxon>
        <taxon>Ajellomycetaceae</taxon>
        <taxon>Histoplasma</taxon>
    </lineage>
</organism>
<evidence type="ECO:0000313" key="2">
    <source>
        <dbReference type="Proteomes" id="UP000670092"/>
    </source>
</evidence>
<keyword evidence="1" id="KW-0808">Transferase</keyword>
<comment type="caution">
    <text evidence="1">The sequence shown here is derived from an EMBL/GenBank/DDBJ whole genome shotgun (WGS) entry which is preliminary data.</text>
</comment>
<accession>A0A8H8D2I6</accession>
<name>A0A8H8D2I6_AJECA</name>
<gene>
    <name evidence="1" type="ORF">I7I52_08712</name>
</gene>
<dbReference type="AlphaFoldDB" id="A0A8H8D2I6"/>
<protein>
    <submittedName>
        <fullName evidence="1">Phosphotransferase enzyme family protein</fullName>
    </submittedName>
</protein>
<proteinExistence type="predicted"/>
<evidence type="ECO:0000313" key="1">
    <source>
        <dbReference type="EMBL" id="KAG5298684.1"/>
    </source>
</evidence>
<dbReference type="EMBL" id="JAEVHI010000002">
    <property type="protein sequence ID" value="KAG5298684.1"/>
    <property type="molecule type" value="Genomic_DNA"/>
</dbReference>
<sequence length="114" mass="12857">MCRPPSTCLGFSIRRIRSGSKRHFPPSLKPQTCHMITIQLAWTLPRLIGILTANSLNSHMAALLWMRQRISENERSDLILISSQELLQTQSELLVVLLSRSILMACSTKPSLCL</sequence>
<reference evidence="1 2" key="1">
    <citation type="submission" date="2021-01" db="EMBL/GenBank/DDBJ databases">
        <title>Chromosome-level genome assembly of a human fungal pathogen reveals clustering of transcriptionally co-regulated genes.</title>
        <authorList>
            <person name="Voorhies M."/>
            <person name="Cohen S."/>
            <person name="Shea T.P."/>
            <person name="Petrus S."/>
            <person name="Munoz J.F."/>
            <person name="Poplawski S."/>
            <person name="Goldman W.E."/>
            <person name="Michael T."/>
            <person name="Cuomo C.A."/>
            <person name="Sil A."/>
            <person name="Beyhan S."/>
        </authorList>
    </citation>
    <scope>NUCLEOTIDE SEQUENCE [LARGE SCALE GENOMIC DNA]</scope>
    <source>
        <strain evidence="1 2">G184AR</strain>
    </source>
</reference>
<dbReference type="GO" id="GO:0016740">
    <property type="term" value="F:transferase activity"/>
    <property type="evidence" value="ECO:0007669"/>
    <property type="project" value="UniProtKB-KW"/>
</dbReference>
<dbReference type="Proteomes" id="UP000670092">
    <property type="component" value="Unassembled WGS sequence"/>
</dbReference>
<dbReference type="VEuPathDB" id="FungiDB:I7I52_08712"/>